<evidence type="ECO:0000256" key="3">
    <source>
        <dbReference type="PROSITE-ProRule" id="PRU00289"/>
    </source>
</evidence>
<dbReference type="Pfam" id="PF01580">
    <property type="entry name" value="FtsK_SpoIIIE"/>
    <property type="match status" value="2"/>
</dbReference>
<protein>
    <submittedName>
        <fullName evidence="6">Cell division protein FtsK</fullName>
    </submittedName>
</protein>
<evidence type="ECO:0000313" key="6">
    <source>
        <dbReference type="EMBL" id="KAB1660288.1"/>
    </source>
</evidence>
<reference evidence="6 7" key="1">
    <citation type="submission" date="2019-09" db="EMBL/GenBank/DDBJ databases">
        <title>Phylogeny of genus Pseudoclavibacter and closely related genus.</title>
        <authorList>
            <person name="Li Y."/>
        </authorList>
    </citation>
    <scope>NUCLEOTIDE SEQUENCE [LARGE SCALE GENOMIC DNA]</scope>
    <source>
        <strain evidence="6 7">DSM 23821</strain>
    </source>
</reference>
<proteinExistence type="predicted"/>
<feature type="binding site" evidence="3">
    <location>
        <begin position="997"/>
        <end position="1004"/>
    </location>
    <ligand>
        <name>ATP</name>
        <dbReference type="ChEBI" id="CHEBI:30616"/>
    </ligand>
</feature>
<keyword evidence="6" id="KW-0132">Cell division</keyword>
<keyword evidence="4" id="KW-1133">Transmembrane helix</keyword>
<dbReference type="InterPro" id="IPR050206">
    <property type="entry name" value="FtsK/SpoIIIE/SftA"/>
</dbReference>
<dbReference type="GO" id="GO:0003677">
    <property type="term" value="F:DNA binding"/>
    <property type="evidence" value="ECO:0007669"/>
    <property type="project" value="InterPro"/>
</dbReference>
<dbReference type="RefSeq" id="WP_158039388.1">
    <property type="nucleotide sequence ID" value="NZ_JACCFV010000001.1"/>
</dbReference>
<name>A0A7J5C0K0_9MICO</name>
<feature type="transmembrane region" description="Helical" evidence="4">
    <location>
        <begin position="241"/>
        <end position="261"/>
    </location>
</feature>
<dbReference type="Proteomes" id="UP000467240">
    <property type="component" value="Unassembled WGS sequence"/>
</dbReference>
<dbReference type="InterPro" id="IPR027417">
    <property type="entry name" value="P-loop_NTPase"/>
</dbReference>
<feature type="domain" description="FtsK" evidence="5">
    <location>
        <begin position="642"/>
        <end position="833"/>
    </location>
</feature>
<gene>
    <name evidence="6" type="ORF">F8O01_02870</name>
</gene>
<evidence type="ECO:0000256" key="1">
    <source>
        <dbReference type="ARBA" id="ARBA00022741"/>
    </source>
</evidence>
<dbReference type="InterPro" id="IPR003593">
    <property type="entry name" value="AAA+_ATPase"/>
</dbReference>
<dbReference type="PANTHER" id="PTHR22683:SF1">
    <property type="entry name" value="TYPE VII SECRETION SYSTEM PROTEIN ESSC"/>
    <property type="match status" value="1"/>
</dbReference>
<accession>A0A7J5C0K0</accession>
<dbReference type="OrthoDB" id="9807790at2"/>
<dbReference type="SUPFAM" id="SSF52540">
    <property type="entry name" value="P-loop containing nucleoside triphosphate hydrolases"/>
    <property type="match status" value="2"/>
</dbReference>
<evidence type="ECO:0000256" key="2">
    <source>
        <dbReference type="ARBA" id="ARBA00022840"/>
    </source>
</evidence>
<comment type="caution">
    <text evidence="6">The sequence shown here is derived from an EMBL/GenBank/DDBJ whole genome shotgun (WGS) entry which is preliminary data.</text>
</comment>
<dbReference type="Gene3D" id="3.40.50.300">
    <property type="entry name" value="P-loop containing nucleotide triphosphate hydrolases"/>
    <property type="match status" value="4"/>
</dbReference>
<evidence type="ECO:0000259" key="5">
    <source>
        <dbReference type="PROSITE" id="PS50901"/>
    </source>
</evidence>
<organism evidence="6 7">
    <name type="scientific">Pseudoclavibacter chungangensis</name>
    <dbReference type="NCBI Taxonomy" id="587635"/>
    <lineage>
        <taxon>Bacteria</taxon>
        <taxon>Bacillati</taxon>
        <taxon>Actinomycetota</taxon>
        <taxon>Actinomycetes</taxon>
        <taxon>Micrococcales</taxon>
        <taxon>Microbacteriaceae</taxon>
        <taxon>Pseudoclavibacter</taxon>
    </lineage>
</organism>
<dbReference type="CDD" id="cd01127">
    <property type="entry name" value="TrwB_TraG_TraD_VirD4"/>
    <property type="match status" value="1"/>
</dbReference>
<keyword evidence="4" id="KW-0472">Membrane</keyword>
<dbReference type="PROSITE" id="PS50901">
    <property type="entry name" value="FTSK"/>
    <property type="match status" value="2"/>
</dbReference>
<sequence length="1466" mass="157457">MRFALTGRRSSTSETERDFLIEADPDVSTRDIIERMAAEIGADPHSAISVSSGERYEQLSEAALDRAIGSGPLVQGARVTFDAHDEHRVDSTAGLVEVVTVRGAGVGRVQVLPVGRMPFGVSAGGGISAGAHVHAPLVVVDVAFDGRVQVALSHGVEPSRHLPIDLESEPVLDAPVTWLPEQYLRIGDSSLMLRPVAVSAGRLVRTAGAATLDFNRPPASPRKPARKQFRIPKPPERNRRVNVMLLYAIMPLISGLAMAIIFQRPYFLMFALLSPIVMLGNWLTQRRDGVKTYRQKMADYKRELAALDVAVAHAVAAETATRRDDAPSPSDLLQAVGHTTRKLWERRPGSSTFLRVRVGVGDLPSSVEVSDDEEFEFRRTEARMLRSVPVTIGITEAGVVGVASKDPEELRALLDWMVGQVAALHLPANVAVYLLSSTRESHRWDWARWLPHVDRAGAPGPITRIALGGDEVAPLVAELTMLLAQRAASLAAGAGVEDHPAVVVVLDGARALRALPGVVPLLRDGPSVGIHLVCADSSVQQLPEECVTVVSEGLHGRLRVKEGAADPVEATPDAVSQEWYDIVPRGLYPLRDISRSSDGAEIPASSRLLEMLGLPEPEGDEIAARWSHTGRTTRLVIGESFDGPFVVDLVSDGPHGLVAGTTGSGKSELLQTIVASGATANRPDEMTFVLVDYKGGAAFAACSSLPHTVGYVTDLDPHLVERALTSLHAELTRREHLLGSIGAKDIEDYQREADGRSLPSLPRLVIVIDEFATLARELPDFITGLVNIAQRGRSLGVHLILATQRPAGVVSADIRANTNLRIALRVTDVTESQDVIDVKDAVEISKSTPGRAYARLGQATVVPFQSSRIGGRHPISDEVEREIPVPSVRRIAPASFRRPFPEHTAGAPTGESDSTDLDLLVRAVTDAARRAEIDAPESPWLAPLGDVILLDELGSAPEPVEGTAVPFAWGLVDRPRSQQQIPEMFDLDTMSHLFLAGSPGSGRTQALRTFAAAAARAHSPADVQIYGADCGSGGLVALNELPHCGGIATSSQQDRLTRILSRLSDEVDRRGGILAAANASGIAEQRAVAEGRGRLPHFLFLLDRWENFQDLFAEQDGGRLTDIVMRLLREGPSVGIHVIASGDRTLLNSRLAQYSRQRGALRFDDSQDYGYVGFRPKDIPTNVVPGRLFWADREVEEMQIAVLDTDLTGAGQAAVIRRIAEEARGRFPRPIVPVSVLRELPAVIGFDDMMASPVEHEHALFATVGVGGDDARQLGADLSEVNTFLVAGPRSSGRSSLLSTMTRSLLARGTEVVILAPKPSPLTELDGVDGVRAVLTDPRIEGKELSEHIAPGDDPVVLVVDDGDLFRDGTVAEFLLHLVRAGKAADRALLVAGETETIGSGLGRAWNLDVKRNRRGVLLSPANVFDAELIGTTIPRSRASSRIVHGTGVMHVGGGEAQIVRTPRPN</sequence>
<dbReference type="EMBL" id="WBJZ01000003">
    <property type="protein sequence ID" value="KAB1660288.1"/>
    <property type="molecule type" value="Genomic_DNA"/>
</dbReference>
<dbReference type="GO" id="GO:0005524">
    <property type="term" value="F:ATP binding"/>
    <property type="evidence" value="ECO:0007669"/>
    <property type="project" value="UniProtKB-UniRule"/>
</dbReference>
<dbReference type="GO" id="GO:0051301">
    <property type="term" value="P:cell division"/>
    <property type="evidence" value="ECO:0007669"/>
    <property type="project" value="UniProtKB-KW"/>
</dbReference>
<feature type="domain" description="FtsK" evidence="5">
    <location>
        <begin position="980"/>
        <end position="1170"/>
    </location>
</feature>
<dbReference type="SMART" id="SM00382">
    <property type="entry name" value="AAA"/>
    <property type="match status" value="3"/>
</dbReference>
<evidence type="ECO:0000256" key="4">
    <source>
        <dbReference type="SAM" id="Phobius"/>
    </source>
</evidence>
<dbReference type="InterPro" id="IPR002543">
    <property type="entry name" value="FtsK_dom"/>
</dbReference>
<keyword evidence="4" id="KW-0812">Transmembrane</keyword>
<evidence type="ECO:0000313" key="7">
    <source>
        <dbReference type="Proteomes" id="UP000467240"/>
    </source>
</evidence>
<keyword evidence="7" id="KW-1185">Reference proteome</keyword>
<keyword evidence="1 3" id="KW-0547">Nucleotide-binding</keyword>
<keyword evidence="2 3" id="KW-0067">ATP-binding</keyword>
<feature type="binding site" evidence="3">
    <location>
        <begin position="660"/>
        <end position="667"/>
    </location>
    <ligand>
        <name>ATP</name>
        <dbReference type="ChEBI" id="CHEBI:30616"/>
    </ligand>
</feature>
<dbReference type="PANTHER" id="PTHR22683">
    <property type="entry name" value="SPORULATION PROTEIN RELATED"/>
    <property type="match status" value="1"/>
</dbReference>
<keyword evidence="6" id="KW-0131">Cell cycle</keyword>